<dbReference type="Gene3D" id="1.10.1200.10">
    <property type="entry name" value="ACP-like"/>
    <property type="match status" value="1"/>
</dbReference>
<dbReference type="STRING" id="84029.CROST_29480"/>
<dbReference type="PROSITE" id="PS50075">
    <property type="entry name" value="CARRIER"/>
    <property type="match status" value="1"/>
</dbReference>
<reference evidence="1 2" key="1">
    <citation type="submission" date="2022-04" db="EMBL/GenBank/DDBJ databases">
        <title>Genome sequence of C. roseum typestrain.</title>
        <authorList>
            <person name="Poehlein A."/>
            <person name="Schoch T."/>
            <person name="Duerre P."/>
            <person name="Daniel R."/>
        </authorList>
    </citation>
    <scope>NUCLEOTIDE SEQUENCE [LARGE SCALE GENOMIC DNA]</scope>
    <source>
        <strain evidence="1 2">DSM 7320</strain>
    </source>
</reference>
<name>A0A1S8L2B5_9CLOT</name>
<dbReference type="AlphaFoldDB" id="A0A1S8L2B5"/>
<dbReference type="InterPro" id="IPR036736">
    <property type="entry name" value="ACP-like_sf"/>
</dbReference>
<organism evidence="1 2">
    <name type="scientific">Clostridium felsineum</name>
    <dbReference type="NCBI Taxonomy" id="36839"/>
    <lineage>
        <taxon>Bacteria</taxon>
        <taxon>Bacillati</taxon>
        <taxon>Bacillota</taxon>
        <taxon>Clostridia</taxon>
        <taxon>Eubacteriales</taxon>
        <taxon>Clostridiaceae</taxon>
        <taxon>Clostridium</taxon>
    </lineage>
</organism>
<accession>A0A1S8L2B5</accession>
<dbReference type="Proteomes" id="UP000190951">
    <property type="component" value="Chromosome"/>
</dbReference>
<keyword evidence="2" id="KW-1185">Reference proteome</keyword>
<dbReference type="SUPFAM" id="SSF47336">
    <property type="entry name" value="ACP-like"/>
    <property type="match status" value="1"/>
</dbReference>
<protein>
    <submittedName>
        <fullName evidence="1">Uncharacterized protein</fullName>
    </submittedName>
</protein>
<evidence type="ECO:0000313" key="2">
    <source>
        <dbReference type="Proteomes" id="UP000190951"/>
    </source>
</evidence>
<dbReference type="EMBL" id="CP096983">
    <property type="protein sequence ID" value="URZ13482.1"/>
    <property type="molecule type" value="Genomic_DNA"/>
</dbReference>
<proteinExistence type="predicted"/>
<evidence type="ECO:0000313" key="1">
    <source>
        <dbReference type="EMBL" id="URZ13482.1"/>
    </source>
</evidence>
<dbReference type="InterPro" id="IPR009081">
    <property type="entry name" value="PP-bd_ACP"/>
</dbReference>
<dbReference type="RefSeq" id="WP_077833720.1">
    <property type="nucleotide sequence ID" value="NZ_CP096983.1"/>
</dbReference>
<dbReference type="KEGG" id="crw:CROST_042480"/>
<gene>
    <name evidence="1" type="ORF">CROST_042480</name>
</gene>
<dbReference type="Pfam" id="PF00550">
    <property type="entry name" value="PP-binding"/>
    <property type="match status" value="1"/>
</dbReference>
<sequence length="77" mass="8742">MEKKIIELVKEVTHISESELDRNVNIFNSDIVSSLSLLELVSKIEKAYNIVILPEELIPNNFETIGSIIDFVQKKVA</sequence>